<evidence type="ECO:0000256" key="2">
    <source>
        <dbReference type="SAM" id="SignalP"/>
    </source>
</evidence>
<dbReference type="InterPro" id="IPR011050">
    <property type="entry name" value="Pectin_lyase_fold/virulence"/>
</dbReference>
<accession>A0AAP5M6M8</accession>
<dbReference type="InterPro" id="IPR012334">
    <property type="entry name" value="Pectin_lyas_fold"/>
</dbReference>
<feature type="compositionally biased region" description="Basic and acidic residues" evidence="1">
    <location>
        <begin position="1475"/>
        <end position="1484"/>
    </location>
</feature>
<dbReference type="NCBIfam" id="TIGR01901">
    <property type="entry name" value="adhes_NPXG"/>
    <property type="match status" value="1"/>
</dbReference>
<organism evidence="4 5">
    <name type="scientific">Aetokthonos hydrillicola Thurmond2011</name>
    <dbReference type="NCBI Taxonomy" id="2712845"/>
    <lineage>
        <taxon>Bacteria</taxon>
        <taxon>Bacillati</taxon>
        <taxon>Cyanobacteriota</taxon>
        <taxon>Cyanophyceae</taxon>
        <taxon>Nostocales</taxon>
        <taxon>Hapalosiphonaceae</taxon>
        <taxon>Aetokthonos</taxon>
    </lineage>
</organism>
<dbReference type="Gene3D" id="2.160.20.10">
    <property type="entry name" value="Single-stranded right-handed beta-helix, Pectin lyase-like"/>
    <property type="match status" value="4"/>
</dbReference>
<evidence type="ECO:0000313" key="4">
    <source>
        <dbReference type="EMBL" id="MDR9894260.1"/>
    </source>
</evidence>
<dbReference type="EMBL" id="JAALHA020000002">
    <property type="protein sequence ID" value="MDR9894260.1"/>
    <property type="molecule type" value="Genomic_DNA"/>
</dbReference>
<keyword evidence="2" id="KW-0732">Signal</keyword>
<sequence length="1539" mass="154234">MLRIPYLLMMLKVQNLLPKFFIFTFLLLSATPAKAQITPDNTLGAERSVFTTNTLIQGKGINADSITGGAQRGRNLFHSFSDFNVIAGQKVYFANPSDVTNILTRVTGGNQSSILGTLGVDGGANLFLINPAGILFGKNASLDLKGSFVGTTANGVQFGTQGLFSATNPQAPPLLTIDPSALLFNQLNQGATITNQSTADAGVNPLGNNTTGLRVADGNSLILVGGNVNLDGGSLRAYGGRVELAGLAASGSVGLNIAGNTLSLSVPSGVQRADVSISNAAISVFANGGGNIAINARNLQLSNSFLFAGITGMGSGNANTAGDINLNATEKIVLAQGSQVDNRVYSNTQGNGGNININTGSLTLQDGSQLSTPVFGQGNGGNININTASLAVQDGSQLSTPVFGQGNGGNININTASLAVQDGSQLSTPVFGQGNGGNIIINARDTISLDGKSSDNYYTRLQTSVQSGGVGKAGDIEITTGSLSLTNGAFLSSDILGNGTGGNITINASNAVTFEGSSSAESAVFKDAVGKGGDIKITTGSLSLTNGSQLYTSVSGQGNAGNITIDARDTVNLDGVVGNSIGGVQSDLLSGGVGKAGNIQITTGSLSLTNGAAISSDTYGRGNAGNIILNARETITFDSVGDKNLPGGRASSTVGSNGIGNAGNISVNARALFLKNGGQLNAESFGQGNAGNITINTADTVAIDGVGINGLDSGVGTFGNGNGGDIQLSTGTLSLTNGGKLSSFSSANAGNITVNARDAITIDGIGSNRRPSWIASSLQSGGAGGKGGDIQLTTNSLTVSDGGQLLSFTSGRGNAGNINVTTGSFSLTNGSKLLSGTAGRGNGGNITINARDSVRFDGAGNSQNSTGAYSTVESRGAGNAGNINVTTRSLSLNNGAQISASTSGQGNAGNITIDAGDSVKFDGAGNSQNPTGAYSTVESGGVGNAGNINVTTGSLSLNNGAQISATTVGQGNGGDISINARDSITLNGRGSNGRSSGVFSEVGTGGVGKAGNLSLTTGSFSLQDGAVLNSGTFGQGNAGNILVQASKSVSLTNSSFITSSIYSGGIGNSGDIDINTKALTLSSGSQIGAVVFRQSGNLPGGRGTGGNIRINASDSVNLSGIGSTGFSSGLLTLSDRGASGDAGSIYVTTGDFRVTDGAIVSAATYNSGKAGDITINANTLEAFNGGQIVALTRSTGSAGNIRLYVKDSITLAGIDPHYAQRLALIEEQLKSSGSTDIVSDVVANQGAASGIFANTAFGSTGAGGSIFIDPRQVTIKDGAAISVSSDGTGNAGNIVLDIDDYLLLRNGGKISTSAGTNLAPGNGGNITINTPFVIAVPKENSNITANAFSGSGGKININAQLFGIEARSKSSDQDPTNVISASSQLGVQGQVNVAQPQVELIQGLIELPIQVSDAATKFSQLCPNSPNAKPLGEFVITGKGNIPPNPLQLLPGRNPDIPLATAEDMQEIRSIQAQEQKKKEEQEYTSKVGRKKNKDNTLPAIVEAQGIVQTPDGQIYFVANANHATPSSQPTASVCPSQN</sequence>
<protein>
    <submittedName>
        <fullName evidence="4">S-layer family protein</fullName>
    </submittedName>
</protein>
<dbReference type="SUPFAM" id="SSF51126">
    <property type="entry name" value="Pectin lyase-like"/>
    <property type="match status" value="7"/>
</dbReference>
<feature type="region of interest" description="Disordered" evidence="1">
    <location>
        <begin position="1472"/>
        <end position="1493"/>
    </location>
</feature>
<dbReference type="SMART" id="SM00912">
    <property type="entry name" value="Haemagg_act"/>
    <property type="match status" value="1"/>
</dbReference>
<evidence type="ECO:0000256" key="1">
    <source>
        <dbReference type="SAM" id="MobiDB-lite"/>
    </source>
</evidence>
<dbReference type="RefSeq" id="WP_208342048.1">
    <property type="nucleotide sequence ID" value="NZ_CAWQFN010000056.1"/>
</dbReference>
<evidence type="ECO:0000259" key="3">
    <source>
        <dbReference type="SMART" id="SM00912"/>
    </source>
</evidence>
<keyword evidence="5" id="KW-1185">Reference proteome</keyword>
<evidence type="ECO:0000313" key="5">
    <source>
        <dbReference type="Proteomes" id="UP000667802"/>
    </source>
</evidence>
<feature type="chain" id="PRO_5042872783" evidence="2">
    <location>
        <begin position="36"/>
        <end position="1539"/>
    </location>
</feature>
<reference evidence="5" key="1">
    <citation type="journal article" date="2021" name="Science">
        <title>Hunting the eagle killer: A cyanobacterial neurotoxin causes vacuolar myelinopathy.</title>
        <authorList>
            <person name="Breinlinger S."/>
            <person name="Phillips T.J."/>
            <person name="Haram B.N."/>
            <person name="Mares J."/>
            <person name="Martinez Yerena J.A."/>
            <person name="Hrouzek P."/>
            <person name="Sobotka R."/>
            <person name="Henderson W.M."/>
            <person name="Schmieder P."/>
            <person name="Williams S.M."/>
            <person name="Lauderdale J.D."/>
            <person name="Wilde H.D."/>
            <person name="Gerrin W."/>
            <person name="Kust A."/>
            <person name="Washington J.W."/>
            <person name="Wagner C."/>
            <person name="Geier B."/>
            <person name="Liebeke M."/>
            <person name="Enke H."/>
            <person name="Niedermeyer T.H.J."/>
            <person name="Wilde S.B."/>
        </authorList>
    </citation>
    <scope>NUCLEOTIDE SEQUENCE [LARGE SCALE GENOMIC DNA]</scope>
    <source>
        <strain evidence="5">Thurmond2011</strain>
    </source>
</reference>
<dbReference type="Proteomes" id="UP000667802">
    <property type="component" value="Unassembled WGS sequence"/>
</dbReference>
<feature type="region of interest" description="Disordered" evidence="1">
    <location>
        <begin position="857"/>
        <end position="880"/>
    </location>
</feature>
<comment type="caution">
    <text evidence="4">The sequence shown here is derived from an EMBL/GenBank/DDBJ whole genome shotgun (WGS) entry which is preliminary data.</text>
</comment>
<name>A0AAP5M6M8_9CYAN</name>
<feature type="compositionally biased region" description="Polar residues" evidence="1">
    <location>
        <begin position="860"/>
        <end position="873"/>
    </location>
</feature>
<dbReference type="InterPro" id="IPR008638">
    <property type="entry name" value="FhaB/CdiA-like_TPS"/>
</dbReference>
<proteinExistence type="predicted"/>
<feature type="signal peptide" evidence="2">
    <location>
        <begin position="1"/>
        <end position="35"/>
    </location>
</feature>
<gene>
    <name evidence="4" type="ORF">G7B40_006700</name>
</gene>
<dbReference type="Pfam" id="PF05860">
    <property type="entry name" value="TPS"/>
    <property type="match status" value="1"/>
</dbReference>
<feature type="domain" description="Filamentous haemagglutinin FhaB/tRNA nuclease CdiA-like TPS" evidence="3">
    <location>
        <begin position="52"/>
        <end position="159"/>
    </location>
</feature>